<dbReference type="Pfam" id="PF01585">
    <property type="entry name" value="G-patch"/>
    <property type="match status" value="1"/>
</dbReference>
<feature type="compositionally biased region" description="Basic and acidic residues" evidence="7">
    <location>
        <begin position="1"/>
        <end position="14"/>
    </location>
</feature>
<dbReference type="PANTHER" id="PTHR23329">
    <property type="entry name" value="TUFTELIN-INTERACTING PROTEIN 11-RELATED"/>
    <property type="match status" value="1"/>
</dbReference>
<dbReference type="KEGG" id="uma:UMAG_12224"/>
<feature type="compositionally biased region" description="Polar residues" evidence="7">
    <location>
        <begin position="245"/>
        <end position="264"/>
    </location>
</feature>
<feature type="compositionally biased region" description="Polar residues" evidence="7">
    <location>
        <begin position="205"/>
        <end position="222"/>
    </location>
</feature>
<dbReference type="PANTHER" id="PTHR23329:SF1">
    <property type="entry name" value="TUFTELIN-INTERACTING PROTEIN 11"/>
    <property type="match status" value="1"/>
</dbReference>
<dbReference type="SMART" id="SM00443">
    <property type="entry name" value="G_patch"/>
    <property type="match status" value="1"/>
</dbReference>
<comment type="subcellular location">
    <subcellularLocation>
        <location evidence="1">Nucleus</location>
    </subcellularLocation>
</comment>
<feature type="compositionally biased region" description="Polar residues" evidence="7">
    <location>
        <begin position="865"/>
        <end position="874"/>
    </location>
</feature>
<feature type="compositionally biased region" description="Basic and acidic residues" evidence="7">
    <location>
        <begin position="223"/>
        <end position="233"/>
    </location>
</feature>
<dbReference type="STRING" id="237631.A0A0D1DX30"/>
<evidence type="ECO:0000256" key="3">
    <source>
        <dbReference type="ARBA" id="ARBA00022664"/>
    </source>
</evidence>
<evidence type="ECO:0000256" key="6">
    <source>
        <dbReference type="ARBA" id="ARBA00023242"/>
    </source>
</evidence>
<dbReference type="EMBL" id="CM003147">
    <property type="protein sequence ID" value="KIS68779.1"/>
    <property type="molecule type" value="Genomic_DNA"/>
</dbReference>
<feature type="region of interest" description="Disordered" evidence="7">
    <location>
        <begin position="199"/>
        <end position="270"/>
    </location>
</feature>
<feature type="compositionally biased region" description="Basic and acidic residues" evidence="7">
    <location>
        <begin position="26"/>
        <end position="38"/>
    </location>
</feature>
<dbReference type="Proteomes" id="UP000000561">
    <property type="component" value="Chromosome 8"/>
</dbReference>
<dbReference type="PROSITE" id="PS50174">
    <property type="entry name" value="G_PATCH"/>
    <property type="match status" value="1"/>
</dbReference>
<keyword evidence="3" id="KW-0507">mRNA processing</keyword>
<feature type="compositionally biased region" description="Low complexity" evidence="7">
    <location>
        <begin position="161"/>
        <end position="174"/>
    </location>
</feature>
<sequence length="969" mass="106991">MARSKTDHDVFRHDDDDDTSSDEMDADHLAERVAEPSRKRMRRTKHSAIYGIFGDDDNERDGGVRRTVRATDSSGRKIDYRAGQAFVRASTSAQAEEAQDTQDQTGSNSTHSSSVQDDRDARQDDFHPASFYSTRPGIGSSAARESSTPCEQKSVSKRSAARAGIGASSCSSSIDTEAQACSRQSGLTSLSMFVSAGSTKACEPSYSSQPRNTIEPSAPSRTSMRDPSLRDEKLETEEREMSASGLPTSFTTPQRPVTPSSTFQRARKAEVAVPKTTIKFGAKFDPSAYLASMGWTGGGLGRSGQGIVKPIEVQVRPERAGIAYGGIKEKTSHAKAEARHRGEAGSSDQEQRQRKRSQGEPEKAKPEAKAWTKASTPKSRKPKIEHRTYEEIIAEIGALPTTHSTVGKIYDASSGVLREVEDLASALKAKRVPTSAATELPELQHNLRLICENNAQSLGALAREGAQLKQRRTWLTSERERAIVKKKEEEMSMQKVRGALQVVKRFEAVAKRIGDGEVGLDGGESVLEEFTPLIEQLQREYDEKQILQLALDQAVVEAITPALRAIWCGWKPLEQPRLTSRYLCQWKALLPNQDSVAPSSSSATMTPFDALLWTYWMPRVRTCLSTFSARRPASAIDLVEAWRPVLARFMFDNIIDQLIVPRLSRSVAACDAPTSMDALEQIVFPWLAVLGVERLAEVLTQAKQRLRSALKMCSISQGPSRGLRDWSSLYTTAAEWEALLLSSLVPRLSAYLKRRLTISAGETQDMTPLVDVLKWSKVVGATVMESVVASDFFAKWLDVLCAWLKSEVHEWVGMDEWYLFWRRWWSENVGGGEVGFAIGLDVINAALDMTADERSKLKTPPFAHTASTAPSTPSGMPIRTLPQAHVSLRDVLAERLAQHDLLLTRSSQVHATGVVGTANIWRISSSPTSRTHANKSSLIYIHDHVVFQHDPALDSWCPVSIDHLINSMR</sequence>
<evidence type="ECO:0000256" key="4">
    <source>
        <dbReference type="ARBA" id="ARBA00022728"/>
    </source>
</evidence>
<feature type="region of interest" description="Disordered" evidence="7">
    <location>
        <begin position="1"/>
        <end position="182"/>
    </location>
</feature>
<keyword evidence="6" id="KW-0539">Nucleus</keyword>
<evidence type="ECO:0000256" key="2">
    <source>
        <dbReference type="ARBA" id="ARBA00010900"/>
    </source>
</evidence>
<dbReference type="OrthoDB" id="4822at2759"/>
<feature type="compositionally biased region" description="Basic and acidic residues" evidence="7">
    <location>
        <begin position="327"/>
        <end position="370"/>
    </location>
</feature>
<dbReference type="VEuPathDB" id="FungiDB:UMAG_12224"/>
<evidence type="ECO:0000259" key="8">
    <source>
        <dbReference type="PROSITE" id="PS50174"/>
    </source>
</evidence>
<feature type="compositionally biased region" description="Polar residues" evidence="7">
    <location>
        <begin position="106"/>
        <end position="115"/>
    </location>
</feature>
<dbReference type="InterPro" id="IPR000467">
    <property type="entry name" value="G_patch_dom"/>
</dbReference>
<feature type="compositionally biased region" description="Polar residues" evidence="7">
    <location>
        <begin position="143"/>
        <end position="153"/>
    </location>
</feature>
<dbReference type="GeneID" id="23567976"/>
<evidence type="ECO:0000256" key="7">
    <source>
        <dbReference type="SAM" id="MobiDB-lite"/>
    </source>
</evidence>
<keyword evidence="5" id="KW-0508">mRNA splicing</keyword>
<feature type="region of interest" description="Disordered" evidence="7">
    <location>
        <begin position="324"/>
        <end position="385"/>
    </location>
</feature>
<feature type="compositionally biased region" description="Basic and acidic residues" evidence="7">
    <location>
        <begin position="116"/>
        <end position="127"/>
    </location>
</feature>
<name>A0A0D1DX30_MYCMD</name>
<dbReference type="eggNOG" id="KOG2184">
    <property type="taxonomic scope" value="Eukaryota"/>
</dbReference>
<dbReference type="InParanoid" id="A0A0D1DX30"/>
<keyword evidence="10" id="KW-1185">Reference proteome</keyword>
<keyword evidence="4" id="KW-0747">Spliceosome</keyword>
<evidence type="ECO:0000313" key="10">
    <source>
        <dbReference type="Proteomes" id="UP000000561"/>
    </source>
</evidence>
<dbReference type="AlphaFoldDB" id="A0A0D1DX30"/>
<feature type="region of interest" description="Disordered" evidence="7">
    <location>
        <begin position="858"/>
        <end position="877"/>
    </location>
</feature>
<evidence type="ECO:0000256" key="5">
    <source>
        <dbReference type="ARBA" id="ARBA00023187"/>
    </source>
</evidence>
<evidence type="ECO:0000256" key="1">
    <source>
        <dbReference type="ARBA" id="ARBA00004123"/>
    </source>
</evidence>
<feature type="domain" description="G-patch" evidence="8">
    <location>
        <begin position="290"/>
        <end position="327"/>
    </location>
</feature>
<accession>A0A0D1DX30</accession>
<dbReference type="Pfam" id="PF07842">
    <property type="entry name" value="GCFC"/>
    <property type="match status" value="1"/>
</dbReference>
<evidence type="ECO:0000313" key="9">
    <source>
        <dbReference type="EMBL" id="KIS68779.1"/>
    </source>
</evidence>
<dbReference type="InterPro" id="IPR022783">
    <property type="entry name" value="GCFC_dom"/>
</dbReference>
<dbReference type="FunCoup" id="A0A0D1DX30">
    <property type="interactions" value="607"/>
</dbReference>
<dbReference type="GO" id="GO:0000390">
    <property type="term" value="P:spliceosomal complex disassembly"/>
    <property type="evidence" value="ECO:0000318"/>
    <property type="project" value="GO_Central"/>
</dbReference>
<dbReference type="RefSeq" id="XP_011389860.1">
    <property type="nucleotide sequence ID" value="XM_011391558.1"/>
</dbReference>
<protein>
    <recommendedName>
        <fullName evidence="8">G-patch domain-containing protein</fullName>
    </recommendedName>
</protein>
<gene>
    <name evidence="9" type="ORF">UMAG_12224</name>
</gene>
<organism evidence="9 10">
    <name type="scientific">Mycosarcoma maydis</name>
    <name type="common">Corn smut fungus</name>
    <name type="synonym">Ustilago maydis</name>
    <dbReference type="NCBI Taxonomy" id="5270"/>
    <lineage>
        <taxon>Eukaryota</taxon>
        <taxon>Fungi</taxon>
        <taxon>Dikarya</taxon>
        <taxon>Basidiomycota</taxon>
        <taxon>Ustilaginomycotina</taxon>
        <taxon>Ustilaginomycetes</taxon>
        <taxon>Ustilaginales</taxon>
        <taxon>Ustilaginaceae</taxon>
        <taxon>Mycosarcoma</taxon>
    </lineage>
</organism>
<feature type="compositionally biased region" description="Low complexity" evidence="7">
    <location>
        <begin position="93"/>
        <end position="105"/>
    </location>
</feature>
<dbReference type="InterPro" id="IPR022159">
    <property type="entry name" value="STIP/TFIP11_N"/>
</dbReference>
<dbReference type="GO" id="GO:0071008">
    <property type="term" value="C:U2-type post-mRNA release spliceosomal complex"/>
    <property type="evidence" value="ECO:0000318"/>
    <property type="project" value="GO_Central"/>
</dbReference>
<proteinExistence type="inferred from homology"/>
<dbReference type="GO" id="GO:0003676">
    <property type="term" value="F:nucleic acid binding"/>
    <property type="evidence" value="ECO:0007669"/>
    <property type="project" value="InterPro"/>
</dbReference>
<dbReference type="Pfam" id="PF12457">
    <property type="entry name" value="TIP_N"/>
    <property type="match status" value="1"/>
</dbReference>
<dbReference type="InterPro" id="IPR045211">
    <property type="entry name" value="TFP11/STIP/Ntr1"/>
</dbReference>
<feature type="compositionally biased region" description="Acidic residues" evidence="7">
    <location>
        <begin position="15"/>
        <end position="25"/>
    </location>
</feature>
<comment type="similarity">
    <text evidence="2">Belongs to the TFP11/STIP family.</text>
</comment>
<reference evidence="9 10" key="1">
    <citation type="journal article" date="2006" name="Nature">
        <title>Insights from the genome of the biotrophic fungal plant pathogen Ustilago maydis.</title>
        <authorList>
            <person name="Kamper J."/>
            <person name="Kahmann R."/>
            <person name="Bolker M."/>
            <person name="Ma L.J."/>
            <person name="Brefort T."/>
            <person name="Saville B.J."/>
            <person name="Banuett F."/>
            <person name="Kronstad J.W."/>
            <person name="Gold S.E."/>
            <person name="Muller O."/>
            <person name="Perlin M.H."/>
            <person name="Wosten H.A."/>
            <person name="de Vries R."/>
            <person name="Ruiz-Herrera J."/>
            <person name="Reynaga-Pena C.G."/>
            <person name="Snetselaar K."/>
            <person name="McCann M."/>
            <person name="Perez-Martin J."/>
            <person name="Feldbrugge M."/>
            <person name="Basse C.W."/>
            <person name="Steinberg G."/>
            <person name="Ibeas J.I."/>
            <person name="Holloman W."/>
            <person name="Guzman P."/>
            <person name="Farman M."/>
            <person name="Stajich J.E."/>
            <person name="Sentandreu R."/>
            <person name="Gonzalez-Prieto J.M."/>
            <person name="Kennell J.C."/>
            <person name="Molina L."/>
            <person name="Schirawski J."/>
            <person name="Mendoza-Mendoza A."/>
            <person name="Greilinger D."/>
            <person name="Munch K."/>
            <person name="Rossel N."/>
            <person name="Scherer M."/>
            <person name="Vranes M."/>
            <person name="Ladendorf O."/>
            <person name="Vincon V."/>
            <person name="Fuchs U."/>
            <person name="Sandrock B."/>
            <person name="Meng S."/>
            <person name="Ho E.C."/>
            <person name="Cahill M.J."/>
            <person name="Boyce K.J."/>
            <person name="Klose J."/>
            <person name="Klosterman S.J."/>
            <person name="Deelstra H.J."/>
            <person name="Ortiz-Castellanos L."/>
            <person name="Li W."/>
            <person name="Sanchez-Alonso P."/>
            <person name="Schreier P.H."/>
            <person name="Hauser-Hahn I."/>
            <person name="Vaupel M."/>
            <person name="Koopmann E."/>
            <person name="Friedrich G."/>
            <person name="Voss H."/>
            <person name="Schluter T."/>
            <person name="Margolis J."/>
            <person name="Platt D."/>
            <person name="Swimmer C."/>
            <person name="Gnirke A."/>
            <person name="Chen F."/>
            <person name="Vysotskaia V."/>
            <person name="Mannhaupt G."/>
            <person name="Guldener U."/>
            <person name="Munsterkotter M."/>
            <person name="Haase D."/>
            <person name="Oesterheld M."/>
            <person name="Mewes H.W."/>
            <person name="Mauceli E.W."/>
            <person name="DeCaprio D."/>
            <person name="Wade C.M."/>
            <person name="Butler J."/>
            <person name="Young S."/>
            <person name="Jaffe D.B."/>
            <person name="Calvo S."/>
            <person name="Nusbaum C."/>
            <person name="Galagan J."/>
            <person name="Birren B.W."/>
        </authorList>
    </citation>
    <scope>NUCLEOTIDE SEQUENCE [LARGE SCALE GENOMIC DNA]</scope>
    <source>
        <strain evidence="10">DSM 14603 / FGSC 9021 / UM521</strain>
    </source>
</reference>